<feature type="compositionally biased region" description="Acidic residues" evidence="14">
    <location>
        <begin position="84"/>
        <end position="93"/>
    </location>
</feature>
<dbReference type="InterPro" id="IPR007695">
    <property type="entry name" value="DNA_mismatch_repair_MutS-lik_N"/>
</dbReference>
<dbReference type="PANTHER" id="PTHR11361:SF148">
    <property type="entry name" value="DNA MISMATCH REPAIR PROTEIN MSH6"/>
    <property type="match status" value="1"/>
</dbReference>
<feature type="domain" description="DNA mismatch repair proteins mutS family" evidence="15">
    <location>
        <begin position="1062"/>
        <end position="1078"/>
    </location>
</feature>
<reference evidence="16 17" key="1">
    <citation type="submission" date="2013-03" db="EMBL/GenBank/DDBJ databases">
        <title>The Genome Sequence of Phialophora europaea CBS 101466.</title>
        <authorList>
            <consortium name="The Broad Institute Genomics Platform"/>
            <person name="Cuomo C."/>
            <person name="de Hoog S."/>
            <person name="Gorbushina A."/>
            <person name="Walker B."/>
            <person name="Young S.K."/>
            <person name="Zeng Q."/>
            <person name="Gargeya S."/>
            <person name="Fitzgerald M."/>
            <person name="Haas B."/>
            <person name="Abouelleil A."/>
            <person name="Allen A.W."/>
            <person name="Alvarado L."/>
            <person name="Arachchi H.M."/>
            <person name="Berlin A.M."/>
            <person name="Chapman S.B."/>
            <person name="Gainer-Dewar J."/>
            <person name="Goldberg J."/>
            <person name="Griggs A."/>
            <person name="Gujja S."/>
            <person name="Hansen M."/>
            <person name="Howarth C."/>
            <person name="Imamovic A."/>
            <person name="Ireland A."/>
            <person name="Larimer J."/>
            <person name="McCowan C."/>
            <person name="Murphy C."/>
            <person name="Pearson M."/>
            <person name="Poon T.W."/>
            <person name="Priest M."/>
            <person name="Roberts A."/>
            <person name="Saif S."/>
            <person name="Shea T."/>
            <person name="Sisk P."/>
            <person name="Sykes S."/>
            <person name="Wortman J."/>
            <person name="Nusbaum C."/>
            <person name="Birren B."/>
        </authorList>
    </citation>
    <scope>NUCLEOTIDE SEQUENCE [LARGE SCALE GENOMIC DNA]</scope>
    <source>
        <strain evidence="16 17">CBS 101466</strain>
    </source>
</reference>
<evidence type="ECO:0000256" key="2">
    <source>
        <dbReference type="ARBA" id="ARBA00006271"/>
    </source>
</evidence>
<dbReference type="eggNOG" id="KOG0217">
    <property type="taxonomic scope" value="Eukaryota"/>
</dbReference>
<dbReference type="Pfam" id="PF05188">
    <property type="entry name" value="MutS_II"/>
    <property type="match status" value="1"/>
</dbReference>
<dbReference type="GO" id="GO:0043111">
    <property type="term" value="P:replication fork arrest"/>
    <property type="evidence" value="ECO:0007669"/>
    <property type="project" value="EnsemblFungi"/>
</dbReference>
<dbReference type="GeneID" id="19973968"/>
<dbReference type="InterPro" id="IPR045076">
    <property type="entry name" value="MutS"/>
</dbReference>
<dbReference type="FunFam" id="3.40.50.300:FF:000771">
    <property type="entry name" value="DNA mismatch repair protein"/>
    <property type="match status" value="1"/>
</dbReference>
<dbReference type="FunFam" id="1.10.1420.10:FF:000014">
    <property type="entry name" value="DNA mismatch repair protein"/>
    <property type="match status" value="1"/>
</dbReference>
<dbReference type="GO" id="GO:0005524">
    <property type="term" value="F:ATP binding"/>
    <property type="evidence" value="ECO:0007669"/>
    <property type="project" value="UniProtKB-UniRule"/>
</dbReference>
<evidence type="ECO:0000313" key="16">
    <source>
        <dbReference type="EMBL" id="ETN38592.1"/>
    </source>
</evidence>
<feature type="compositionally biased region" description="Polar residues" evidence="14">
    <location>
        <begin position="1"/>
        <end position="11"/>
    </location>
</feature>
<feature type="compositionally biased region" description="Polar residues" evidence="14">
    <location>
        <begin position="70"/>
        <end position="80"/>
    </location>
</feature>
<keyword evidence="8" id="KW-0539">Nucleus</keyword>
<dbReference type="Gene3D" id="3.40.50.300">
    <property type="entry name" value="P-loop containing nucleotide triphosphate hydrolases"/>
    <property type="match status" value="1"/>
</dbReference>
<dbReference type="Gene3D" id="3.30.420.110">
    <property type="entry name" value="MutS, connector domain"/>
    <property type="match status" value="1"/>
</dbReference>
<dbReference type="EMBL" id="KB822722">
    <property type="protein sequence ID" value="ETN38592.1"/>
    <property type="molecule type" value="Genomic_DNA"/>
</dbReference>
<feature type="compositionally biased region" description="Acidic residues" evidence="14">
    <location>
        <begin position="201"/>
        <end position="218"/>
    </location>
</feature>
<dbReference type="InterPro" id="IPR000432">
    <property type="entry name" value="DNA_mismatch_repair_MutS_C"/>
</dbReference>
<dbReference type="AlphaFoldDB" id="W2RQ43"/>
<dbReference type="InParanoid" id="W2RQ43"/>
<feature type="compositionally biased region" description="Acidic residues" evidence="14">
    <location>
        <begin position="250"/>
        <end position="261"/>
    </location>
</feature>
<dbReference type="GO" id="GO:0036297">
    <property type="term" value="P:interstrand cross-link repair"/>
    <property type="evidence" value="ECO:0007669"/>
    <property type="project" value="EnsemblFungi"/>
</dbReference>
<dbReference type="Gene3D" id="1.10.1420.10">
    <property type="match status" value="2"/>
</dbReference>
<dbReference type="InterPro" id="IPR016151">
    <property type="entry name" value="DNA_mismatch_repair_MutS_N"/>
</dbReference>
<dbReference type="GO" id="GO:0000400">
    <property type="term" value="F:four-way junction DNA binding"/>
    <property type="evidence" value="ECO:0007669"/>
    <property type="project" value="EnsemblFungi"/>
</dbReference>
<evidence type="ECO:0000256" key="6">
    <source>
        <dbReference type="ARBA" id="ARBA00023125"/>
    </source>
</evidence>
<dbReference type="GO" id="GO:0043570">
    <property type="term" value="P:maintenance of DNA repeat elements"/>
    <property type="evidence" value="ECO:0007669"/>
    <property type="project" value="EnsemblFungi"/>
</dbReference>
<evidence type="ECO:0000256" key="8">
    <source>
        <dbReference type="ARBA" id="ARBA00023242"/>
    </source>
</evidence>
<dbReference type="FunCoup" id="W2RQ43">
    <property type="interactions" value="963"/>
</dbReference>
<evidence type="ECO:0000259" key="15">
    <source>
        <dbReference type="PROSITE" id="PS00486"/>
    </source>
</evidence>
<gene>
    <name evidence="16" type="ORF">HMPREF1541_06629</name>
</gene>
<dbReference type="GO" id="GO:0032137">
    <property type="term" value="F:guanine/thymine mispair binding"/>
    <property type="evidence" value="ECO:0007669"/>
    <property type="project" value="EnsemblFungi"/>
</dbReference>
<evidence type="ECO:0000256" key="13">
    <source>
        <dbReference type="SAM" id="Coils"/>
    </source>
</evidence>
<dbReference type="InterPro" id="IPR017261">
    <property type="entry name" value="DNA_mismatch_repair_MutS/MSH"/>
</dbReference>
<dbReference type="OrthoDB" id="10252754at2759"/>
<dbReference type="PANTHER" id="PTHR11361">
    <property type="entry name" value="DNA MISMATCH REPAIR PROTEIN MUTS FAMILY MEMBER"/>
    <property type="match status" value="1"/>
</dbReference>
<dbReference type="FunFam" id="3.40.1170.10:FF:000002">
    <property type="entry name" value="DNA mismatch repair protein"/>
    <property type="match status" value="1"/>
</dbReference>
<dbReference type="Pfam" id="PF05190">
    <property type="entry name" value="MutS_IV"/>
    <property type="match status" value="1"/>
</dbReference>
<evidence type="ECO:0000256" key="5">
    <source>
        <dbReference type="ARBA" id="ARBA00022840"/>
    </source>
</evidence>
<dbReference type="Pfam" id="PF05192">
    <property type="entry name" value="MutS_III"/>
    <property type="match status" value="1"/>
</dbReference>
<feature type="region of interest" description="Disordered" evidence="14">
    <location>
        <begin position="1"/>
        <end position="306"/>
    </location>
</feature>
<feature type="compositionally biased region" description="Polar residues" evidence="14">
    <location>
        <begin position="37"/>
        <end position="61"/>
    </location>
</feature>
<feature type="coiled-coil region" evidence="13">
    <location>
        <begin position="798"/>
        <end position="832"/>
    </location>
</feature>
<dbReference type="SMART" id="SM00533">
    <property type="entry name" value="MUTSd"/>
    <property type="match status" value="1"/>
</dbReference>
<dbReference type="GO" id="GO:0032138">
    <property type="term" value="F:single base insertion or deletion binding"/>
    <property type="evidence" value="ECO:0007669"/>
    <property type="project" value="EnsemblFungi"/>
</dbReference>
<dbReference type="Pfam" id="PF01624">
    <property type="entry name" value="MutS_I"/>
    <property type="match status" value="1"/>
</dbReference>
<dbReference type="SUPFAM" id="SSF55271">
    <property type="entry name" value="DNA repair protein MutS, domain I"/>
    <property type="match status" value="1"/>
</dbReference>
<dbReference type="GO" id="GO:0032301">
    <property type="term" value="C:MutSalpha complex"/>
    <property type="evidence" value="ECO:0007669"/>
    <property type="project" value="EnsemblFungi"/>
</dbReference>
<keyword evidence="4 11" id="KW-0227">DNA damage</keyword>
<feature type="compositionally biased region" description="Basic and acidic residues" evidence="14">
    <location>
        <begin position="236"/>
        <end position="249"/>
    </location>
</feature>
<comment type="function">
    <text evidence="9">Component of the post-replicative DNA mismatch repair system (MMR). Heterodimerizes with MSH2 to form MutS beta, which binds to DNA mismatches thereby initiating DNA repair. MSH3 provides substrate-binding and substrate specificity to the complex. When bound, the MutS beta heterodimer bends the DNA helix and shields approximately 20 base pairs. Acts mainly to repair insertion-deletion loops (IDLs) from 2 to 13 nucleotides in size, but can also repair base-base and single insertion-deletion mismatches that occur during replication. After mismatch binding, forms a ternary complex with the MutL alpha heterodimer, which is thought to be responsible for directing the downstream MMR events, including strand discrimination, excision, and resynthesis. ATP binding and hydrolysis play a pivotal role in mismatch repair functions.</text>
</comment>
<comment type="subcellular location">
    <subcellularLocation>
        <location evidence="1">Nucleus</location>
    </subcellularLocation>
</comment>
<dbReference type="SUPFAM" id="SSF48334">
    <property type="entry name" value="DNA repair protein MutS, domain III"/>
    <property type="match status" value="1"/>
</dbReference>
<dbReference type="InterPro" id="IPR007861">
    <property type="entry name" value="DNA_mismatch_repair_MutS_clamp"/>
</dbReference>
<evidence type="ECO:0000256" key="1">
    <source>
        <dbReference type="ARBA" id="ARBA00004123"/>
    </source>
</evidence>
<dbReference type="InterPro" id="IPR027417">
    <property type="entry name" value="P-loop_NTPase"/>
</dbReference>
<dbReference type="PIRSF" id="PIRSF037677">
    <property type="entry name" value="DNA_mis_repair_Msh6"/>
    <property type="match status" value="1"/>
</dbReference>
<keyword evidence="6 11" id="KW-0238">DNA-binding</keyword>
<dbReference type="GO" id="GO:0140664">
    <property type="term" value="F:ATP-dependent DNA damage sensor activity"/>
    <property type="evidence" value="ECO:0007669"/>
    <property type="project" value="InterPro"/>
</dbReference>
<keyword evidence="3 11" id="KW-0547">Nucleotide-binding</keyword>
<feature type="compositionally biased region" description="Low complexity" evidence="14">
    <location>
        <begin position="94"/>
        <end position="107"/>
    </location>
</feature>
<feature type="compositionally biased region" description="Acidic residues" evidence="14">
    <location>
        <begin position="148"/>
        <end position="157"/>
    </location>
</feature>
<evidence type="ECO:0000256" key="4">
    <source>
        <dbReference type="ARBA" id="ARBA00022763"/>
    </source>
</evidence>
<evidence type="ECO:0000256" key="7">
    <source>
        <dbReference type="ARBA" id="ARBA00023204"/>
    </source>
</evidence>
<feature type="compositionally biased region" description="Polar residues" evidence="14">
    <location>
        <begin position="122"/>
        <end position="135"/>
    </location>
</feature>
<dbReference type="STRING" id="1220924.W2RQ43"/>
<evidence type="ECO:0000256" key="12">
    <source>
        <dbReference type="RuleBase" id="RU003756"/>
    </source>
</evidence>
<feature type="compositionally biased region" description="Basic residues" evidence="14">
    <location>
        <begin position="173"/>
        <end position="185"/>
    </location>
</feature>
<name>W2RQ43_CYPE1</name>
<dbReference type="Pfam" id="PF00488">
    <property type="entry name" value="MutS_V"/>
    <property type="match status" value="1"/>
</dbReference>
<keyword evidence="13" id="KW-0175">Coiled coil</keyword>
<comment type="subunit">
    <text evidence="10">Heterodimer consisting of MSH2-MSH3 (MutS beta). Forms a ternary complex with MutL alpha (MLH1-PMS1).</text>
</comment>
<sequence length="1233" mass="136884">MPPKKSSTLASTPGGPATLKKAGSASGQKTLLGFFSKTPTPSSGATQTLPERSSPRKNLTNKFAAPARGSQLTPQPSSDTIGPGDEEDGEEEVVSASAKASRSFSAKGGLPSPVSADEAVQGPSNGEASKGQLTPSRKAKKAVNYLESDSEGDDDDDVFKPVPKNRAGLNGKGKGRKEPPRKKRKVSESGDEDVYEHAGTEDDVSDIDDFVVPDDSDDDVKPAKRKKSTKPPLKKLSRETSTHFSTPDRAEEEENIMDVDLPEQSTATQWAYDPENPQPLQARPVNVPSKKPGAGGKKKAHQSEPEERYAWLAEIQDIDRNKPTDPDYDPRTLYIPPNAWRNFSPFETQYWEIKQKFWDTIVFFKKGKFYELYEKDATIGHQLFDLKLTDRVNMRMVGVPEASLDHWAAQFVAKGFKIARVDQKETALGKEMRERDDKKTKNDKVIRRELACVLTAGTLVDGTMLQDDMSTYCVAIKESEFDDKPAFGVSFTDTATGQFHISQFVDDSDLTKFETFVAQIRPKELLLEKGGVSVKTLRILKNNTSPTTIWNYLKPGKEFWEGHITVKEIEASDYFPNGWPEVLQEARENELLMSSLGALIQYLRTLKIEQDLITIGNFTAYDPIRKASSLVLDGQTLINLEVFNNSFDGGVDGTLFQLLNRCITPFGKRMFKQWVCHPLVDITKINARLDAVDSLNADPKVRDRFTSQMTKMPDLERLISRVHAKTCKPMDFVRVLDGFEQIDHTMSLLKDSSGTSHDTEGVIGKLIAAMPDLGSRLEYWSSAFDRKKAREHGLIIPETGIEEDFDESQDHIEKLEKQLQALLEKTRKELGSKGVQYKDIGKEIYQMEVPAKVKVPASWNQMSATQAVKRYYFPELKNLVRKLEEARETHTQIVSAVNGRFFERFDEHYEIWLAATRIIAQLDCLISLAKASQSLGTPSCRPTFVDEDRSVIELVDLRHPCLIDNVNDFIPNDVVLGGANPNLTLLTGANAAGKSTVLRMTCVAIIMAQVGCYLPCSSATLTPTDRIMSRLGAQDHIFANQSTFFVELAETKKILTEATSRSLVILDELGRGTSSHDGVAVAQAVLHHLASQVGCLGFFATHYHSLAAEFAYSREVAKKRMGILVDEEEKRVTFLYKLEEGVSEGSFGMHCAGMCGIPRRVIARAEETAEAWETTSRVGQKLKGKLMGSGEEVVGEVPLGVVSDVAWILNQKEDQAGEDERMLEGLLAAVARL</sequence>
<feature type="compositionally biased region" description="Basic residues" evidence="14">
    <location>
        <begin position="223"/>
        <end position="235"/>
    </location>
</feature>
<dbReference type="SUPFAM" id="SSF52540">
    <property type="entry name" value="P-loop containing nucleoside triphosphate hydrolases"/>
    <property type="match status" value="1"/>
</dbReference>
<dbReference type="InterPro" id="IPR036187">
    <property type="entry name" value="DNA_mismatch_repair_MutS_sf"/>
</dbReference>
<dbReference type="Proteomes" id="UP000030752">
    <property type="component" value="Unassembled WGS sequence"/>
</dbReference>
<dbReference type="InterPro" id="IPR007860">
    <property type="entry name" value="DNA_mmatch_repair_MutS_con_dom"/>
</dbReference>
<dbReference type="NCBIfam" id="NF003810">
    <property type="entry name" value="PRK05399.1"/>
    <property type="match status" value="1"/>
</dbReference>
<dbReference type="RefSeq" id="XP_008719181.1">
    <property type="nucleotide sequence ID" value="XM_008720959.1"/>
</dbReference>
<keyword evidence="17" id="KW-1185">Reference proteome</keyword>
<keyword evidence="5 11" id="KW-0067">ATP-binding</keyword>
<evidence type="ECO:0000256" key="14">
    <source>
        <dbReference type="SAM" id="MobiDB-lite"/>
    </source>
</evidence>
<dbReference type="FunFam" id="3.30.420.110:FF:000006">
    <property type="entry name" value="DNA mismatch repair protein"/>
    <property type="match status" value="1"/>
</dbReference>
<dbReference type="SUPFAM" id="SSF53150">
    <property type="entry name" value="DNA repair protein MutS, domain II"/>
    <property type="match status" value="1"/>
</dbReference>
<evidence type="ECO:0000256" key="10">
    <source>
        <dbReference type="ARBA" id="ARBA00025902"/>
    </source>
</evidence>
<dbReference type="HOGENOM" id="CLU_002472_1_0_1"/>
<dbReference type="SMART" id="SM00534">
    <property type="entry name" value="MUTSac"/>
    <property type="match status" value="1"/>
</dbReference>
<accession>W2RQ43</accession>
<keyword evidence="7 11" id="KW-0234">DNA repair</keyword>
<dbReference type="InterPro" id="IPR036678">
    <property type="entry name" value="MutS_con_dom_sf"/>
</dbReference>
<dbReference type="GO" id="GO:0000710">
    <property type="term" value="P:meiotic mismatch repair"/>
    <property type="evidence" value="ECO:0007669"/>
    <property type="project" value="EnsemblFungi"/>
</dbReference>
<evidence type="ECO:0000313" key="17">
    <source>
        <dbReference type="Proteomes" id="UP000030752"/>
    </source>
</evidence>
<dbReference type="PROSITE" id="PS00486">
    <property type="entry name" value="DNA_MISMATCH_REPAIR_2"/>
    <property type="match status" value="1"/>
</dbReference>
<dbReference type="Gene3D" id="3.40.1170.10">
    <property type="entry name" value="DNA repair protein MutS, domain I"/>
    <property type="match status" value="1"/>
</dbReference>
<dbReference type="GO" id="GO:0016887">
    <property type="term" value="F:ATP hydrolysis activity"/>
    <property type="evidence" value="ECO:0007669"/>
    <property type="project" value="EnsemblFungi"/>
</dbReference>
<dbReference type="VEuPathDB" id="FungiDB:HMPREF1541_06629"/>
<organism evidence="16 17">
    <name type="scientific">Cyphellophora europaea (strain CBS 101466)</name>
    <name type="common">Phialophora europaea</name>
    <dbReference type="NCBI Taxonomy" id="1220924"/>
    <lineage>
        <taxon>Eukaryota</taxon>
        <taxon>Fungi</taxon>
        <taxon>Dikarya</taxon>
        <taxon>Ascomycota</taxon>
        <taxon>Pezizomycotina</taxon>
        <taxon>Eurotiomycetes</taxon>
        <taxon>Chaetothyriomycetidae</taxon>
        <taxon>Chaetothyriales</taxon>
        <taxon>Cyphellophoraceae</taxon>
        <taxon>Cyphellophora</taxon>
    </lineage>
</organism>
<evidence type="ECO:0000256" key="3">
    <source>
        <dbReference type="ARBA" id="ARBA00022741"/>
    </source>
</evidence>
<proteinExistence type="inferred from homology"/>
<protein>
    <recommendedName>
        <fullName evidence="11">DNA mismatch repair protein</fullName>
    </recommendedName>
</protein>
<comment type="similarity">
    <text evidence="2 11 12">Belongs to the DNA mismatch repair MutS family.</text>
</comment>
<dbReference type="InterPro" id="IPR007696">
    <property type="entry name" value="DNA_mismatch_repair_MutS_core"/>
</dbReference>
<dbReference type="FunFam" id="1.10.1420.10:FF:000019">
    <property type="entry name" value="DNA mismatch repair protein"/>
    <property type="match status" value="1"/>
</dbReference>
<evidence type="ECO:0000256" key="11">
    <source>
        <dbReference type="PIRNR" id="PIRNR037677"/>
    </source>
</evidence>
<evidence type="ECO:0000256" key="9">
    <source>
        <dbReference type="ARBA" id="ARBA00025373"/>
    </source>
</evidence>